<keyword evidence="8" id="KW-1185">Reference proteome</keyword>
<dbReference type="PANTHER" id="PTHR10543">
    <property type="entry name" value="BETA-CAROTENE DIOXYGENASE"/>
    <property type="match status" value="1"/>
</dbReference>
<protein>
    <submittedName>
        <fullName evidence="6">Carotenoid oxygenase family protein</fullName>
    </submittedName>
</protein>
<keyword evidence="3" id="KW-0560">Oxidoreductase</keyword>
<name>A0A942T5J0_9BACI</name>
<evidence type="ECO:0000256" key="5">
    <source>
        <dbReference type="PIRSR" id="PIRSR604294-1"/>
    </source>
</evidence>
<dbReference type="Pfam" id="PF03055">
    <property type="entry name" value="RPE65"/>
    <property type="match status" value="1"/>
</dbReference>
<evidence type="ECO:0000256" key="4">
    <source>
        <dbReference type="ARBA" id="ARBA00023004"/>
    </source>
</evidence>
<accession>A0A942T5J0</accession>
<proteinExistence type="inferred from homology"/>
<dbReference type="GO" id="GO:0046872">
    <property type="term" value="F:metal ion binding"/>
    <property type="evidence" value="ECO:0007669"/>
    <property type="project" value="UniProtKB-KW"/>
</dbReference>
<dbReference type="RefSeq" id="WP_213145343.1">
    <property type="nucleotide sequence ID" value="NZ_JAGYPE020000002.1"/>
</dbReference>
<reference evidence="6" key="1">
    <citation type="submission" date="2021-05" db="EMBL/GenBank/DDBJ databases">
        <title>Novel Bacillus species.</title>
        <authorList>
            <person name="Liu G."/>
        </authorList>
    </citation>
    <scope>NUCLEOTIDE SEQUENCE</scope>
    <source>
        <strain evidence="6 8">FJAT-50051</strain>
    </source>
</reference>
<dbReference type="GO" id="GO:0016121">
    <property type="term" value="P:carotene catabolic process"/>
    <property type="evidence" value="ECO:0007669"/>
    <property type="project" value="TreeGrafter"/>
</dbReference>
<dbReference type="EMBL" id="JAGYPE010000006">
    <property type="protein sequence ID" value="MBS4185488.1"/>
    <property type="molecule type" value="Genomic_DNA"/>
</dbReference>
<evidence type="ECO:0000313" key="7">
    <source>
        <dbReference type="EMBL" id="MCH6264237.1"/>
    </source>
</evidence>
<dbReference type="EMBL" id="JAGYPE020000002">
    <property type="protein sequence ID" value="MCH6264237.1"/>
    <property type="molecule type" value="Genomic_DNA"/>
</dbReference>
<evidence type="ECO:0000256" key="3">
    <source>
        <dbReference type="ARBA" id="ARBA00023002"/>
    </source>
</evidence>
<evidence type="ECO:0000256" key="2">
    <source>
        <dbReference type="ARBA" id="ARBA00022723"/>
    </source>
</evidence>
<sequence>MIKIENEVKITIREDNLNPFLKDHFEPVGKEYTADTDSLEVIGEIPRDLHGVYVRNGHNQVHEPMGVFHIFDGDGMLHALHFEDGKATYRNRFVRTTGFLAEQAAGKSLWPGMLEPHLATRQGWGSMRTMKDNAGTDVIAHAGKLLATMSQCSEANRLDPISLEMLESDGWNATIAPAGICSHFKVDNDTGELMFFNFSETYPYMYYGVVDQNSQLKHYVPIDLPGVRWPHDLGITKNYSILHDLPFIFDPELLAKGERKVTFFTDMPARFGIIPRYGDNSKIKWFEARPCFILHLSNCYENGDEVVMEGCVTFNPRKPAVGKQGADAIDKMKNQFDKKQTGYRMYRWRFNLKTGKTKEEFLDDEITEFPVVSNDFIGKKYRYSYNSTFDNSKAWWLSGIKKYDLLDGTFQRYEYGEGRVGSEPQLARRLNAVEEDDGYLITLITDMNENRSECLILDAKDFSIGPVARIILPHRIPIGAHSCWVEGDRIKGERV</sequence>
<feature type="binding site" evidence="5">
    <location>
        <position position="183"/>
    </location>
    <ligand>
        <name>Fe cation</name>
        <dbReference type="ChEBI" id="CHEBI:24875"/>
        <note>catalytic</note>
    </ligand>
</feature>
<keyword evidence="2 5" id="KW-0479">Metal-binding</keyword>
<dbReference type="AlphaFoldDB" id="A0A942T5J0"/>
<dbReference type="PANTHER" id="PTHR10543:SF89">
    <property type="entry name" value="CAROTENOID 9,10(9',10')-CLEAVAGE DIOXYGENASE 1"/>
    <property type="match status" value="1"/>
</dbReference>
<organism evidence="6">
    <name type="scientific">Neobacillus citreus</name>
    <dbReference type="NCBI Taxonomy" id="2833578"/>
    <lineage>
        <taxon>Bacteria</taxon>
        <taxon>Bacillati</taxon>
        <taxon>Bacillota</taxon>
        <taxon>Bacilli</taxon>
        <taxon>Bacillales</taxon>
        <taxon>Bacillaceae</taxon>
        <taxon>Neobacillus</taxon>
    </lineage>
</organism>
<keyword evidence="4 5" id="KW-0408">Iron</keyword>
<comment type="cofactor">
    <cofactor evidence="5">
        <name>Fe(2+)</name>
        <dbReference type="ChEBI" id="CHEBI:29033"/>
    </cofactor>
    <text evidence="5">Binds 1 Fe(2+) ion per subunit.</text>
</comment>
<evidence type="ECO:0000313" key="8">
    <source>
        <dbReference type="Proteomes" id="UP000677265"/>
    </source>
</evidence>
<dbReference type="Proteomes" id="UP000677265">
    <property type="component" value="Unassembled WGS sequence"/>
</dbReference>
<evidence type="ECO:0000313" key="6">
    <source>
        <dbReference type="EMBL" id="MBS4185488.1"/>
    </source>
</evidence>
<dbReference type="InterPro" id="IPR004294">
    <property type="entry name" value="Carotenoid_Oase"/>
</dbReference>
<comment type="similarity">
    <text evidence="1">Belongs to the carotenoid oxygenase family.</text>
</comment>
<gene>
    <name evidence="7" type="ORF">KHB02_001680</name>
    <name evidence="6" type="ORF">KHB02_29325</name>
</gene>
<feature type="binding site" evidence="5">
    <location>
        <position position="481"/>
    </location>
    <ligand>
        <name>Fe cation</name>
        <dbReference type="ChEBI" id="CHEBI:24875"/>
        <note>catalytic</note>
    </ligand>
</feature>
<feature type="binding site" evidence="5">
    <location>
        <position position="295"/>
    </location>
    <ligand>
        <name>Fe cation</name>
        <dbReference type="ChEBI" id="CHEBI:24875"/>
        <note>catalytic</note>
    </ligand>
</feature>
<feature type="binding site" evidence="5">
    <location>
        <position position="231"/>
    </location>
    <ligand>
        <name>Fe cation</name>
        <dbReference type="ChEBI" id="CHEBI:24875"/>
        <note>catalytic</note>
    </ligand>
</feature>
<evidence type="ECO:0000256" key="1">
    <source>
        <dbReference type="ARBA" id="ARBA00006787"/>
    </source>
</evidence>
<comment type="caution">
    <text evidence="6">The sequence shown here is derived from an EMBL/GenBank/DDBJ whole genome shotgun (WGS) entry which is preliminary data.</text>
</comment>
<dbReference type="GO" id="GO:0010436">
    <property type="term" value="F:carotenoid dioxygenase activity"/>
    <property type="evidence" value="ECO:0007669"/>
    <property type="project" value="TreeGrafter"/>
</dbReference>